<evidence type="ECO:0000313" key="2">
    <source>
        <dbReference type="Proteomes" id="UP001418637"/>
    </source>
</evidence>
<sequence>MADAGVIVDAVATDGIHLARNLTISNNNIPRNEYAGTWSFIANNGLTLRVDGTGATAPVVGISAIGNSRSIKLTNADIDVNANWGVALSAGSYDGQAYIEMNNSRIVVGGNESCPAVLAVAYNEGEAIIQMNGGEVINNNTTQYNSVGLEAKTHGQGAAIVRMTAGTITLSGGIGIISWNTNDDSSISQGEGTGDIIIDTSEGTIINAGARVMYATGDLVDVTSRSNITSNEGIVAGGGQYGVSINVRQTAGFIEAGYIGVYTITFLSGNPVTLSNDARITVSNSGTASSLSYGMAALTSGTGLTTVYNTGTVETRGDYSHATYAKSDGGAVAFNLAGTVTSQGTNSLAVYGIAETSAEVKSSAAISSQNYGIYLTATGTATTADVQLTGGSVTSATRAIRIETPGDISVTNTQGTITATNVGISAEGTSAINISNKGNITVTDASSIGIVANSTTATAEVTVTNTQATISAVDTGILATGTHTVTASNGGEINVSGTLAHGIEATSTSGNANAAVSAGGIIRMTGEDATAVSINALSGTADVKVDGTVETLAKNGRGIRATAAHTDILVDTNGIFTGGWEDGSSAANPSAAIVLASATSRATVTNNGQIGALSDRAIYAPDSFASATNITNNGHITGYVDLGNQQNTFGSWHIRDYSDTNGDGIRERRLSVFQILGHPVIIL</sequence>
<accession>A0ABV0BHB6</accession>
<name>A0ABV0BHB6_9HYPH</name>
<dbReference type="RefSeq" id="WP_346336064.1">
    <property type="nucleotide sequence ID" value="NZ_JBBYXI010000001.1"/>
</dbReference>
<protein>
    <submittedName>
        <fullName evidence="1">Uncharacterized protein</fullName>
    </submittedName>
</protein>
<gene>
    <name evidence="1" type="ORF">WJT86_03330</name>
</gene>
<evidence type="ECO:0000313" key="1">
    <source>
        <dbReference type="EMBL" id="MEN3930092.1"/>
    </source>
</evidence>
<organism evidence="1 2">
    <name type="scientific">Hohaiivirga grylli</name>
    <dbReference type="NCBI Taxonomy" id="3133970"/>
    <lineage>
        <taxon>Bacteria</taxon>
        <taxon>Pseudomonadati</taxon>
        <taxon>Pseudomonadota</taxon>
        <taxon>Alphaproteobacteria</taxon>
        <taxon>Hyphomicrobiales</taxon>
        <taxon>Methylobacteriaceae</taxon>
        <taxon>Hohaiivirga</taxon>
    </lineage>
</organism>
<comment type="caution">
    <text evidence="1">The sequence shown here is derived from an EMBL/GenBank/DDBJ whole genome shotgun (WGS) entry which is preliminary data.</text>
</comment>
<reference evidence="1 2" key="1">
    <citation type="submission" date="2024-04" db="EMBL/GenBank/DDBJ databases">
        <title>A novel species isolated from cricket.</title>
        <authorList>
            <person name="Wang H.-C."/>
        </authorList>
    </citation>
    <scope>NUCLEOTIDE SEQUENCE [LARGE SCALE GENOMIC DNA]</scope>
    <source>
        <strain evidence="1 2">WL0021</strain>
    </source>
</reference>
<keyword evidence="2" id="KW-1185">Reference proteome</keyword>
<dbReference type="EMBL" id="JBBYXI010000001">
    <property type="protein sequence ID" value="MEN3930092.1"/>
    <property type="molecule type" value="Genomic_DNA"/>
</dbReference>
<proteinExistence type="predicted"/>
<dbReference type="Proteomes" id="UP001418637">
    <property type="component" value="Unassembled WGS sequence"/>
</dbReference>